<accession>F0EMB0</accession>
<dbReference type="HOGENOM" id="CLU_041674_1_0_9"/>
<dbReference type="SUPFAM" id="SSF53756">
    <property type="entry name" value="UDP-Glycosyltransferase/glycogen phosphorylase"/>
    <property type="match status" value="1"/>
</dbReference>
<dbReference type="AlphaFoldDB" id="F0EMB0"/>
<gene>
    <name evidence="7" type="ORF">HMPREF9087_2629</name>
</gene>
<evidence type="ECO:0000256" key="3">
    <source>
        <dbReference type="ARBA" id="ARBA00038858"/>
    </source>
</evidence>
<evidence type="ECO:0000256" key="4">
    <source>
        <dbReference type="ARBA" id="ARBA00079400"/>
    </source>
</evidence>
<dbReference type="EMBL" id="AEWT01000026">
    <property type="protein sequence ID" value="EGC68640.1"/>
    <property type="molecule type" value="Genomic_DNA"/>
</dbReference>
<dbReference type="InterPro" id="IPR029767">
    <property type="entry name" value="WecB-like"/>
</dbReference>
<proteinExistence type="inferred from homology"/>
<evidence type="ECO:0000256" key="2">
    <source>
        <dbReference type="ARBA" id="ARBA00038209"/>
    </source>
</evidence>
<keyword evidence="1 5" id="KW-0413">Isomerase</keyword>
<protein>
    <recommendedName>
        <fullName evidence="3">UDP-N-acetylglucosamine 2-epimerase (non-hydrolyzing)</fullName>
        <ecNumber evidence="3">5.1.3.14</ecNumber>
    </recommendedName>
    <alternativeName>
        <fullName evidence="4">UDP-GlcNAc-2-epimerase</fullName>
    </alternativeName>
</protein>
<dbReference type="PANTHER" id="PTHR43174">
    <property type="entry name" value="UDP-N-ACETYLGLUCOSAMINE 2-EPIMERASE"/>
    <property type="match status" value="1"/>
</dbReference>
<dbReference type="EC" id="5.1.3.14" evidence="3"/>
<organism evidence="7 8">
    <name type="scientific">Enterococcus casseliflavus ATCC 12755</name>
    <dbReference type="NCBI Taxonomy" id="888066"/>
    <lineage>
        <taxon>Bacteria</taxon>
        <taxon>Bacillati</taxon>
        <taxon>Bacillota</taxon>
        <taxon>Bacilli</taxon>
        <taxon>Lactobacillales</taxon>
        <taxon>Enterococcaceae</taxon>
        <taxon>Enterococcus</taxon>
    </lineage>
</organism>
<dbReference type="InterPro" id="IPR003331">
    <property type="entry name" value="UDP_GlcNAc_Epimerase_2_dom"/>
</dbReference>
<evidence type="ECO:0000256" key="5">
    <source>
        <dbReference type="RuleBase" id="RU003513"/>
    </source>
</evidence>
<dbReference type="PANTHER" id="PTHR43174:SF2">
    <property type="entry name" value="UDP-N-ACETYLGLUCOSAMINE 2-EPIMERASE"/>
    <property type="match status" value="1"/>
</dbReference>
<dbReference type="GO" id="GO:0008761">
    <property type="term" value="F:UDP-N-acetylglucosamine 2-epimerase activity"/>
    <property type="evidence" value="ECO:0007669"/>
    <property type="project" value="UniProtKB-EC"/>
</dbReference>
<evidence type="ECO:0000313" key="7">
    <source>
        <dbReference type="EMBL" id="EGC68640.1"/>
    </source>
</evidence>
<reference evidence="7 8" key="1">
    <citation type="submission" date="2011-01" db="EMBL/GenBank/DDBJ databases">
        <authorList>
            <person name="Muzny D."/>
            <person name="Qin X."/>
            <person name="Deng J."/>
            <person name="Jiang H."/>
            <person name="Liu Y."/>
            <person name="Qu J."/>
            <person name="Song X.-Z."/>
            <person name="Zhang L."/>
            <person name="Thornton R."/>
            <person name="Coyle M."/>
            <person name="Francisco L."/>
            <person name="Jackson L."/>
            <person name="Javaid M."/>
            <person name="Korchina V."/>
            <person name="Kovar C."/>
            <person name="Mata R."/>
            <person name="Mathew T."/>
            <person name="Ngo R."/>
            <person name="Nguyen L."/>
            <person name="Nguyen N."/>
            <person name="Okwuonu G."/>
            <person name="Ongeri F."/>
            <person name="Pham C."/>
            <person name="Simmons D."/>
            <person name="Wilczek-Boney K."/>
            <person name="Hale W."/>
            <person name="Jakkamsetti A."/>
            <person name="Pham P."/>
            <person name="Ruth R."/>
            <person name="San Lucas F."/>
            <person name="Warren J."/>
            <person name="Zhang J."/>
            <person name="Zhao Z."/>
            <person name="Zhou C."/>
            <person name="Zhu D."/>
            <person name="Lee S."/>
            <person name="Bess C."/>
            <person name="Blankenburg K."/>
            <person name="Forbes L."/>
            <person name="Fu Q."/>
            <person name="Gubbala S."/>
            <person name="Hirani K."/>
            <person name="Jayaseelan J.C."/>
            <person name="Lara F."/>
            <person name="Munidasa M."/>
            <person name="Palculict T."/>
            <person name="Patil S."/>
            <person name="Pu L.-L."/>
            <person name="Saada N."/>
            <person name="Tang L."/>
            <person name="Weissenberger G."/>
            <person name="Zhu Y."/>
            <person name="Hemphill L."/>
            <person name="Shang Y."/>
            <person name="Youmans B."/>
            <person name="Ayvaz T."/>
            <person name="Ross M."/>
            <person name="Santibanez J."/>
            <person name="Aqrawi P."/>
            <person name="Gross S."/>
            <person name="Joshi V."/>
            <person name="Fowler G."/>
            <person name="Nazareth L."/>
            <person name="Reid J."/>
            <person name="Worley K."/>
            <person name="Petrosino J."/>
            <person name="Highlander S."/>
            <person name="Gibbs R."/>
        </authorList>
    </citation>
    <scope>NUCLEOTIDE SEQUENCE [LARGE SCALE GENOMIC DNA]</scope>
    <source>
        <strain evidence="7 8">ATCC 12755</strain>
    </source>
</reference>
<comment type="caution">
    <text evidence="7">The sequence shown here is derived from an EMBL/GenBank/DDBJ whole genome shotgun (WGS) entry which is preliminary data.</text>
</comment>
<dbReference type="Gene3D" id="3.40.50.2000">
    <property type="entry name" value="Glycogen Phosphorylase B"/>
    <property type="match status" value="2"/>
</dbReference>
<evidence type="ECO:0000313" key="8">
    <source>
        <dbReference type="Proteomes" id="UP000004835"/>
    </source>
</evidence>
<dbReference type="Proteomes" id="UP000004835">
    <property type="component" value="Unassembled WGS sequence"/>
</dbReference>
<evidence type="ECO:0000256" key="1">
    <source>
        <dbReference type="ARBA" id="ARBA00023235"/>
    </source>
</evidence>
<dbReference type="NCBIfam" id="TIGR00236">
    <property type="entry name" value="wecB"/>
    <property type="match status" value="1"/>
</dbReference>
<dbReference type="CDD" id="cd03786">
    <property type="entry name" value="GTB_UDP-GlcNAc_2-Epimerase"/>
    <property type="match status" value="1"/>
</dbReference>
<comment type="similarity">
    <text evidence="2 5">Belongs to the UDP-N-acetylglucosamine 2-epimerase family.</text>
</comment>
<dbReference type="FunFam" id="3.40.50.2000:FF:000043">
    <property type="entry name" value="UDP-N-acetylglucosamine 2-epimerase"/>
    <property type="match status" value="1"/>
</dbReference>
<dbReference type="Pfam" id="PF02350">
    <property type="entry name" value="Epimerase_2"/>
    <property type="match status" value="1"/>
</dbReference>
<feature type="domain" description="UDP-N-acetylglucosamine 2-epimerase" evidence="6">
    <location>
        <begin position="32"/>
        <end position="370"/>
    </location>
</feature>
<name>F0EMB0_ENTCA</name>
<evidence type="ECO:0000259" key="6">
    <source>
        <dbReference type="Pfam" id="PF02350"/>
    </source>
</evidence>
<sequence length="375" mass="41559">MRSRGAGDQMTIKVMSVFGTRPEAIKMAPLVKELENDPRFESIVVVTAQHREMLDQVLTVFEIIPDYDLDIMTLGQTLTGITTKVLLDLEPILQKETPDIVLVHGDTTTAYAAATAAFYQQIPVGHVEAGLRTWNKKSPYPEEANRQLIDVLADFYFAPTVQSKENLLAENRNKAAIFVTGNTAIDAMRYTISEDYQHPELSAADQTMILLTMHRRENLGVPMQQVFRALAKIAKEKPTIKVVFPMHKNPQVRGIAMEILGELENVTLIEPLDVIDFHNVANQSTLILTDSGGVQEEAPSLGVPVLVLRDTTERPEGIAAGTLKLIGTSEAAVYQETKRLLEDPEAYNAMAHAENPYGDGKASRRILKILADHFS</sequence>